<gene>
    <name evidence="2" type="ORF">KIPB_016766</name>
</gene>
<keyword evidence="3" id="KW-1185">Reference proteome</keyword>
<evidence type="ECO:0000313" key="2">
    <source>
        <dbReference type="EMBL" id="GIQ92793.1"/>
    </source>
</evidence>
<reference evidence="2 3" key="1">
    <citation type="journal article" date="2018" name="PLoS ONE">
        <title>The draft genome of Kipferlia bialata reveals reductive genome evolution in fornicate parasites.</title>
        <authorList>
            <person name="Tanifuji G."/>
            <person name="Takabayashi S."/>
            <person name="Kume K."/>
            <person name="Takagi M."/>
            <person name="Nakayama T."/>
            <person name="Kamikawa R."/>
            <person name="Inagaki Y."/>
            <person name="Hashimoto T."/>
        </authorList>
    </citation>
    <scope>NUCLEOTIDE SEQUENCE [LARGE SCALE GENOMIC DNA]</scope>
    <source>
        <strain evidence="2">NY0173</strain>
    </source>
</reference>
<dbReference type="SUPFAM" id="SSF48371">
    <property type="entry name" value="ARM repeat"/>
    <property type="match status" value="1"/>
</dbReference>
<dbReference type="Pfam" id="PF00514">
    <property type="entry name" value="Arm"/>
    <property type="match status" value="1"/>
</dbReference>
<feature type="non-terminal residue" evidence="2">
    <location>
        <position position="51"/>
    </location>
</feature>
<dbReference type="Proteomes" id="UP000265618">
    <property type="component" value="Unassembled WGS sequence"/>
</dbReference>
<feature type="non-terminal residue" evidence="2">
    <location>
        <position position="1"/>
    </location>
</feature>
<comment type="caution">
    <text evidence="2">The sequence shown here is derived from an EMBL/GenBank/DDBJ whole genome shotgun (WGS) entry which is preliminary data.</text>
</comment>
<evidence type="ECO:0000313" key="3">
    <source>
        <dbReference type="Proteomes" id="UP000265618"/>
    </source>
</evidence>
<protein>
    <submittedName>
        <fullName evidence="2">Uncharacterized protein</fullName>
    </submittedName>
</protein>
<dbReference type="EMBL" id="BDIP01010565">
    <property type="protein sequence ID" value="GIQ92793.1"/>
    <property type="molecule type" value="Genomic_DNA"/>
</dbReference>
<evidence type="ECO:0000256" key="1">
    <source>
        <dbReference type="PROSITE-ProRule" id="PRU00259"/>
    </source>
</evidence>
<dbReference type="InterPro" id="IPR016024">
    <property type="entry name" value="ARM-type_fold"/>
</dbReference>
<proteinExistence type="predicted"/>
<dbReference type="InterPro" id="IPR011989">
    <property type="entry name" value="ARM-like"/>
</dbReference>
<accession>A0A9K3DBQ2</accession>
<name>A0A9K3DBQ2_9EUKA</name>
<dbReference type="Gene3D" id="1.25.10.10">
    <property type="entry name" value="Leucine-rich Repeat Variant"/>
    <property type="match status" value="1"/>
</dbReference>
<sequence>VLTSLSFDAHSISMIQREGGVQTVIDIMRKHSQSIEVVRNALRLLCNLSTD</sequence>
<dbReference type="AlphaFoldDB" id="A0A9K3DBQ2"/>
<dbReference type="PROSITE" id="PS50176">
    <property type="entry name" value="ARM_REPEAT"/>
    <property type="match status" value="1"/>
</dbReference>
<dbReference type="InterPro" id="IPR000225">
    <property type="entry name" value="Armadillo"/>
</dbReference>
<feature type="repeat" description="ARM" evidence="1">
    <location>
        <begin position="19"/>
        <end position="51"/>
    </location>
</feature>
<organism evidence="2 3">
    <name type="scientific">Kipferlia bialata</name>
    <dbReference type="NCBI Taxonomy" id="797122"/>
    <lineage>
        <taxon>Eukaryota</taxon>
        <taxon>Metamonada</taxon>
        <taxon>Carpediemonas-like organisms</taxon>
        <taxon>Kipferlia</taxon>
    </lineage>
</organism>